<evidence type="ECO:0000313" key="2">
    <source>
        <dbReference type="Proteomes" id="UP000805193"/>
    </source>
</evidence>
<dbReference type="Proteomes" id="UP000805193">
    <property type="component" value="Unassembled WGS sequence"/>
</dbReference>
<comment type="caution">
    <text evidence="1">The sequence shown here is derived from an EMBL/GenBank/DDBJ whole genome shotgun (WGS) entry which is preliminary data.</text>
</comment>
<organism evidence="1 2">
    <name type="scientific">Ixodes persulcatus</name>
    <name type="common">Taiga tick</name>
    <dbReference type="NCBI Taxonomy" id="34615"/>
    <lineage>
        <taxon>Eukaryota</taxon>
        <taxon>Metazoa</taxon>
        <taxon>Ecdysozoa</taxon>
        <taxon>Arthropoda</taxon>
        <taxon>Chelicerata</taxon>
        <taxon>Arachnida</taxon>
        <taxon>Acari</taxon>
        <taxon>Parasitiformes</taxon>
        <taxon>Ixodida</taxon>
        <taxon>Ixodoidea</taxon>
        <taxon>Ixodidae</taxon>
        <taxon>Ixodinae</taxon>
        <taxon>Ixodes</taxon>
    </lineage>
</organism>
<name>A0AC60QLU0_IXOPE</name>
<evidence type="ECO:0000313" key="1">
    <source>
        <dbReference type="EMBL" id="KAG0434011.1"/>
    </source>
</evidence>
<feature type="non-terminal residue" evidence="1">
    <location>
        <position position="190"/>
    </location>
</feature>
<protein>
    <submittedName>
        <fullName evidence="1">Uncharacterized protein</fullName>
    </submittedName>
</protein>
<sequence>MQLSPFCIALLPPLQQHILWTNTMLHQQPYRPWKSWQPYMSPVQTGLERLKQLHRQSLRAVLGIPKAAKNTLIVQEAGLESLGRQSWERSLFQLTRLSTTYPGRWFLRRIRDRTRASWSKVVEVLLQAAAPPTTPQSESSSRPREVPKIASKVRIKYLRSKQDKPPLVTKELVEAHLEERHNGKLQIYTD</sequence>
<reference evidence="1 2" key="1">
    <citation type="journal article" date="2020" name="Cell">
        <title>Large-Scale Comparative Analyses of Tick Genomes Elucidate Their Genetic Diversity and Vector Capacities.</title>
        <authorList>
            <consortium name="Tick Genome and Microbiome Consortium (TIGMIC)"/>
            <person name="Jia N."/>
            <person name="Wang J."/>
            <person name="Shi W."/>
            <person name="Du L."/>
            <person name="Sun Y."/>
            <person name="Zhan W."/>
            <person name="Jiang J.F."/>
            <person name="Wang Q."/>
            <person name="Zhang B."/>
            <person name="Ji P."/>
            <person name="Bell-Sakyi L."/>
            <person name="Cui X.M."/>
            <person name="Yuan T.T."/>
            <person name="Jiang B.G."/>
            <person name="Yang W.F."/>
            <person name="Lam T.T."/>
            <person name="Chang Q.C."/>
            <person name="Ding S.J."/>
            <person name="Wang X.J."/>
            <person name="Zhu J.G."/>
            <person name="Ruan X.D."/>
            <person name="Zhao L."/>
            <person name="Wei J.T."/>
            <person name="Ye R.Z."/>
            <person name="Que T.C."/>
            <person name="Du C.H."/>
            <person name="Zhou Y.H."/>
            <person name="Cheng J.X."/>
            <person name="Dai P.F."/>
            <person name="Guo W.B."/>
            <person name="Han X.H."/>
            <person name="Huang E.J."/>
            <person name="Li L.F."/>
            <person name="Wei W."/>
            <person name="Gao Y.C."/>
            <person name="Liu J.Z."/>
            <person name="Shao H.Z."/>
            <person name="Wang X."/>
            <person name="Wang C.C."/>
            <person name="Yang T.C."/>
            <person name="Huo Q.B."/>
            <person name="Li W."/>
            <person name="Chen H.Y."/>
            <person name="Chen S.E."/>
            <person name="Zhou L.G."/>
            <person name="Ni X.B."/>
            <person name="Tian J.H."/>
            <person name="Sheng Y."/>
            <person name="Liu T."/>
            <person name="Pan Y.S."/>
            <person name="Xia L.Y."/>
            <person name="Li J."/>
            <person name="Zhao F."/>
            <person name="Cao W.C."/>
        </authorList>
    </citation>
    <scope>NUCLEOTIDE SEQUENCE [LARGE SCALE GENOMIC DNA]</scope>
    <source>
        <strain evidence="1">Iper-2018</strain>
    </source>
</reference>
<keyword evidence="2" id="KW-1185">Reference proteome</keyword>
<proteinExistence type="predicted"/>
<accession>A0AC60QLU0</accession>
<gene>
    <name evidence="1" type="ORF">HPB47_019415</name>
</gene>
<dbReference type="EMBL" id="JABSTQ010008839">
    <property type="protein sequence ID" value="KAG0434011.1"/>
    <property type="molecule type" value="Genomic_DNA"/>
</dbReference>